<feature type="binding site" evidence="11">
    <location>
        <position position="88"/>
    </location>
    <ligand>
        <name>substrate</name>
    </ligand>
</feature>
<keyword evidence="5 11" id="KW-0808">Transferase</keyword>
<evidence type="ECO:0000256" key="11">
    <source>
        <dbReference type="HAMAP-Rule" id="MF_00109"/>
    </source>
</evidence>
<keyword evidence="11" id="KW-0963">Cytoplasm</keyword>
<keyword evidence="8 11" id="KW-0067">ATP-binding</keyword>
<feature type="binding site" evidence="11">
    <location>
        <position position="162"/>
    </location>
    <ligand>
        <name>ATP</name>
        <dbReference type="ChEBI" id="CHEBI:30616"/>
    </ligand>
</feature>
<comment type="caution">
    <text evidence="12">The sequence shown here is derived from an EMBL/GenBank/DDBJ whole genome shotgun (WGS) entry which is preliminary data.</text>
</comment>
<dbReference type="HAMAP" id="MF_00109">
    <property type="entry name" value="Shikimate_kinase"/>
    <property type="match status" value="1"/>
</dbReference>
<dbReference type="GO" id="GO:0005829">
    <property type="term" value="C:cytosol"/>
    <property type="evidence" value="ECO:0007669"/>
    <property type="project" value="TreeGrafter"/>
</dbReference>
<dbReference type="InterPro" id="IPR000623">
    <property type="entry name" value="Shikimate_kinase/TSH1"/>
</dbReference>
<feature type="binding site" evidence="11">
    <location>
        <position position="126"/>
    </location>
    <ligand>
        <name>ATP</name>
        <dbReference type="ChEBI" id="CHEBI:30616"/>
    </ligand>
</feature>
<evidence type="ECO:0000256" key="6">
    <source>
        <dbReference type="ARBA" id="ARBA00022741"/>
    </source>
</evidence>
<keyword evidence="11" id="KW-0460">Magnesium</keyword>
<evidence type="ECO:0000256" key="1">
    <source>
        <dbReference type="ARBA" id="ARBA00004842"/>
    </source>
</evidence>
<accession>A0A7W8HGY6</accession>
<evidence type="ECO:0000313" key="13">
    <source>
        <dbReference type="Proteomes" id="UP000532440"/>
    </source>
</evidence>
<evidence type="ECO:0000256" key="8">
    <source>
        <dbReference type="ARBA" id="ARBA00022840"/>
    </source>
</evidence>
<evidence type="ECO:0000256" key="5">
    <source>
        <dbReference type="ARBA" id="ARBA00022679"/>
    </source>
</evidence>
<protein>
    <recommendedName>
        <fullName evidence="3 11">Shikimate kinase</fullName>
        <shortName evidence="11">SK</shortName>
        <ecNumber evidence="3 11">2.7.1.71</ecNumber>
    </recommendedName>
</protein>
<dbReference type="AlphaFoldDB" id="A0A7W8HGY6"/>
<reference evidence="12 13" key="1">
    <citation type="submission" date="2020-08" db="EMBL/GenBank/DDBJ databases">
        <title>Genomic Encyclopedia of Type Strains, Phase IV (KMG-IV): sequencing the most valuable type-strain genomes for metagenomic binning, comparative biology and taxonomic classification.</title>
        <authorList>
            <person name="Goeker M."/>
        </authorList>
    </citation>
    <scope>NUCLEOTIDE SEQUENCE [LARGE SCALE GENOMIC DNA]</scope>
    <source>
        <strain evidence="12 13">DSM 29781</strain>
    </source>
</reference>
<name>A0A7W8HGY6_9BURK</name>
<feature type="binding site" evidence="11">
    <location>
        <position position="42"/>
    </location>
    <ligand>
        <name>substrate</name>
    </ligand>
</feature>
<comment type="subunit">
    <text evidence="11">Monomer.</text>
</comment>
<dbReference type="PANTHER" id="PTHR21087:SF16">
    <property type="entry name" value="SHIKIMATE KINASE 1, CHLOROPLASTIC"/>
    <property type="match status" value="1"/>
</dbReference>
<dbReference type="GO" id="GO:0009073">
    <property type="term" value="P:aromatic amino acid family biosynthetic process"/>
    <property type="evidence" value="ECO:0007669"/>
    <property type="project" value="UniProtKB-KW"/>
</dbReference>
<dbReference type="Pfam" id="PF01202">
    <property type="entry name" value="SKI"/>
    <property type="match status" value="1"/>
</dbReference>
<comment type="subcellular location">
    <subcellularLocation>
        <location evidence="11">Cytoplasm</location>
    </subcellularLocation>
</comment>
<evidence type="ECO:0000256" key="10">
    <source>
        <dbReference type="ARBA" id="ARBA00048567"/>
    </source>
</evidence>
<dbReference type="InterPro" id="IPR031322">
    <property type="entry name" value="Shikimate/glucono_kinase"/>
</dbReference>
<gene>
    <name evidence="11" type="primary">aroK</name>
    <name evidence="12" type="ORF">HNQ70_001856</name>
</gene>
<evidence type="ECO:0000313" key="12">
    <source>
        <dbReference type="EMBL" id="MBB5271846.1"/>
    </source>
</evidence>
<keyword evidence="4 11" id="KW-0028">Amino-acid biosynthesis</keyword>
<keyword evidence="6 11" id="KW-0547">Nucleotide-binding</keyword>
<evidence type="ECO:0000256" key="3">
    <source>
        <dbReference type="ARBA" id="ARBA00012154"/>
    </source>
</evidence>
<feature type="binding site" evidence="11">
    <location>
        <position position="145"/>
    </location>
    <ligand>
        <name>substrate</name>
    </ligand>
</feature>
<dbReference type="InterPro" id="IPR027417">
    <property type="entry name" value="P-loop_NTPase"/>
</dbReference>
<dbReference type="UniPathway" id="UPA00053">
    <property type="reaction ID" value="UER00088"/>
</dbReference>
<comment type="function">
    <text evidence="11">Catalyzes the specific phosphorylation of the 3-hydroxyl group of shikimic acid using ATP as a cosubstrate.</text>
</comment>
<feature type="binding site" evidence="11">
    <location>
        <position position="24"/>
    </location>
    <ligand>
        <name>Mg(2+)</name>
        <dbReference type="ChEBI" id="CHEBI:18420"/>
    </ligand>
</feature>
<keyword evidence="7 11" id="KW-0418">Kinase</keyword>
<comment type="cofactor">
    <cofactor evidence="11">
        <name>Mg(2+)</name>
        <dbReference type="ChEBI" id="CHEBI:18420"/>
    </cofactor>
    <text evidence="11">Binds 1 Mg(2+) ion per subunit.</text>
</comment>
<evidence type="ECO:0000256" key="2">
    <source>
        <dbReference type="ARBA" id="ARBA00006997"/>
    </source>
</evidence>
<dbReference type="RefSeq" id="WP_246434850.1">
    <property type="nucleotide sequence ID" value="NZ_BAABEW010000001.1"/>
</dbReference>
<evidence type="ECO:0000256" key="9">
    <source>
        <dbReference type="ARBA" id="ARBA00023141"/>
    </source>
</evidence>
<dbReference type="SUPFAM" id="SSF52540">
    <property type="entry name" value="P-loop containing nucleoside triphosphate hydrolases"/>
    <property type="match status" value="1"/>
</dbReference>
<evidence type="ECO:0000256" key="7">
    <source>
        <dbReference type="ARBA" id="ARBA00022777"/>
    </source>
</evidence>
<feature type="binding site" evidence="11">
    <location>
        <position position="66"/>
    </location>
    <ligand>
        <name>substrate</name>
    </ligand>
</feature>
<comment type="similarity">
    <text evidence="2 11">Belongs to the shikimate kinase family.</text>
</comment>
<dbReference type="Proteomes" id="UP000532440">
    <property type="component" value="Unassembled WGS sequence"/>
</dbReference>
<dbReference type="GO" id="GO:0008652">
    <property type="term" value="P:amino acid biosynthetic process"/>
    <property type="evidence" value="ECO:0007669"/>
    <property type="project" value="UniProtKB-KW"/>
</dbReference>
<dbReference type="GO" id="GO:0009423">
    <property type="term" value="P:chorismate biosynthetic process"/>
    <property type="evidence" value="ECO:0007669"/>
    <property type="project" value="UniProtKB-UniRule"/>
</dbReference>
<dbReference type="CDD" id="cd00464">
    <property type="entry name" value="SK"/>
    <property type="match status" value="1"/>
</dbReference>
<keyword evidence="13" id="KW-1185">Reference proteome</keyword>
<organism evidence="12 13">
    <name type="scientific">Quisquiliibacterium transsilvanicum</name>
    <dbReference type="NCBI Taxonomy" id="1549638"/>
    <lineage>
        <taxon>Bacteria</taxon>
        <taxon>Pseudomonadati</taxon>
        <taxon>Pseudomonadota</taxon>
        <taxon>Betaproteobacteria</taxon>
        <taxon>Burkholderiales</taxon>
        <taxon>Burkholderiaceae</taxon>
        <taxon>Quisquiliibacterium</taxon>
    </lineage>
</organism>
<dbReference type="EC" id="2.7.1.71" evidence="3 11"/>
<dbReference type="InterPro" id="IPR023000">
    <property type="entry name" value="Shikimate_kinase_CS"/>
</dbReference>
<keyword evidence="11" id="KW-0479">Metal-binding</keyword>
<dbReference type="GO" id="GO:0005524">
    <property type="term" value="F:ATP binding"/>
    <property type="evidence" value="ECO:0007669"/>
    <property type="project" value="UniProtKB-UniRule"/>
</dbReference>
<keyword evidence="9 11" id="KW-0057">Aromatic amino acid biosynthesis</keyword>
<dbReference type="EMBL" id="JACHGB010000003">
    <property type="protein sequence ID" value="MBB5271846.1"/>
    <property type="molecule type" value="Genomic_DNA"/>
</dbReference>
<proteinExistence type="inferred from homology"/>
<comment type="pathway">
    <text evidence="1 11">Metabolic intermediate biosynthesis; chorismate biosynthesis; chorismate from D-erythrose 4-phosphate and phosphoenolpyruvate: step 5/7.</text>
</comment>
<dbReference type="PANTHER" id="PTHR21087">
    <property type="entry name" value="SHIKIMATE KINASE"/>
    <property type="match status" value="1"/>
</dbReference>
<evidence type="ECO:0000256" key="4">
    <source>
        <dbReference type="ARBA" id="ARBA00022605"/>
    </source>
</evidence>
<dbReference type="PROSITE" id="PS01128">
    <property type="entry name" value="SHIKIMATE_KINASE"/>
    <property type="match status" value="1"/>
</dbReference>
<dbReference type="GO" id="GO:0004765">
    <property type="term" value="F:shikimate kinase activity"/>
    <property type="evidence" value="ECO:0007669"/>
    <property type="project" value="UniProtKB-UniRule"/>
</dbReference>
<comment type="catalytic activity">
    <reaction evidence="10 11">
        <text>shikimate + ATP = 3-phosphoshikimate + ADP + H(+)</text>
        <dbReference type="Rhea" id="RHEA:13121"/>
        <dbReference type="ChEBI" id="CHEBI:15378"/>
        <dbReference type="ChEBI" id="CHEBI:30616"/>
        <dbReference type="ChEBI" id="CHEBI:36208"/>
        <dbReference type="ChEBI" id="CHEBI:145989"/>
        <dbReference type="ChEBI" id="CHEBI:456216"/>
        <dbReference type="EC" id="2.7.1.71"/>
    </reaction>
</comment>
<feature type="binding site" evidence="11">
    <location>
        <begin position="20"/>
        <end position="25"/>
    </location>
    <ligand>
        <name>ATP</name>
        <dbReference type="ChEBI" id="CHEBI:30616"/>
    </ligand>
</feature>
<sequence>MTEAQDSALERPIFLVGMMGSGKSTVGRRLAAVLGRPFIDADRELESRCGVPIATIFDLEGEDGFRRREATLIDDLTRQSGLVLATGGGAVLLEENRRNLHERGCVVYLSATAQDLWLRLRHDRARPLLRTPDPRRRIAELVDARGPLYAQCAHLTVSTGRQPVERVVAEIVAALSDCPTPDLVKNA</sequence>
<dbReference type="Gene3D" id="3.40.50.300">
    <property type="entry name" value="P-loop containing nucleotide triphosphate hydrolases"/>
    <property type="match status" value="1"/>
</dbReference>
<dbReference type="GO" id="GO:0000287">
    <property type="term" value="F:magnesium ion binding"/>
    <property type="evidence" value="ECO:0007669"/>
    <property type="project" value="UniProtKB-UniRule"/>
</dbReference>
<dbReference type="PRINTS" id="PR01100">
    <property type="entry name" value="SHIKIMTKNASE"/>
</dbReference>